<evidence type="ECO:0000256" key="11">
    <source>
        <dbReference type="ARBA" id="ARBA00023303"/>
    </source>
</evidence>
<dbReference type="GO" id="GO:0034220">
    <property type="term" value="P:monoatomic ion transmembrane transport"/>
    <property type="evidence" value="ECO:0007669"/>
    <property type="project" value="UniProtKB-KW"/>
</dbReference>
<comment type="subcellular location">
    <subcellularLocation>
        <location evidence="1">Cell junction</location>
        <location evidence="1">Gap junction</location>
    </subcellularLocation>
    <subcellularLocation>
        <location evidence="2 12">Cell membrane</location>
        <topology evidence="2 12">Multi-pass membrane protein</topology>
    </subcellularLocation>
</comment>
<organism evidence="14 16">
    <name type="scientific">Dracunculus medinensis</name>
    <name type="common">Guinea worm</name>
    <dbReference type="NCBI Taxonomy" id="318479"/>
    <lineage>
        <taxon>Eukaryota</taxon>
        <taxon>Metazoa</taxon>
        <taxon>Ecdysozoa</taxon>
        <taxon>Nematoda</taxon>
        <taxon>Chromadorea</taxon>
        <taxon>Rhabditida</taxon>
        <taxon>Spirurina</taxon>
        <taxon>Dracunculoidea</taxon>
        <taxon>Dracunculidae</taxon>
        <taxon>Dracunculus</taxon>
    </lineage>
</organism>
<comment type="function">
    <text evidence="12">Structural component of the gap junctions.</text>
</comment>
<keyword evidence="8 12" id="KW-1133">Transmembrane helix</keyword>
<dbReference type="EMBL" id="UYYG01000076">
    <property type="protein sequence ID" value="VDN52743.1"/>
    <property type="molecule type" value="Genomic_DNA"/>
</dbReference>
<name>A0A0N4UM06_DRAME</name>
<dbReference type="PANTHER" id="PTHR11893:SF32">
    <property type="entry name" value="INNEXIN"/>
    <property type="match status" value="1"/>
</dbReference>
<dbReference type="Pfam" id="PF00876">
    <property type="entry name" value="Innexin"/>
    <property type="match status" value="1"/>
</dbReference>
<reference evidence="16" key="1">
    <citation type="submission" date="2017-02" db="UniProtKB">
        <authorList>
            <consortium name="WormBaseParasite"/>
        </authorList>
    </citation>
    <scope>IDENTIFICATION</scope>
</reference>
<dbReference type="Proteomes" id="UP000038040">
    <property type="component" value="Unplaced"/>
</dbReference>
<accession>A0A0N4UM06</accession>
<keyword evidence="15" id="KW-1185">Reference proteome</keyword>
<dbReference type="STRING" id="318479.A0A0N4UM06"/>
<evidence type="ECO:0000256" key="9">
    <source>
        <dbReference type="ARBA" id="ARBA00023065"/>
    </source>
</evidence>
<keyword evidence="3 12" id="KW-0813">Transport</keyword>
<comment type="similarity">
    <text evidence="12">Belongs to the pannexin family.</text>
</comment>
<proteinExistence type="inferred from homology"/>
<dbReference type="GO" id="GO:0005243">
    <property type="term" value="F:gap junction channel activity"/>
    <property type="evidence" value="ECO:0007669"/>
    <property type="project" value="TreeGrafter"/>
</dbReference>
<evidence type="ECO:0000313" key="14">
    <source>
        <dbReference type="Proteomes" id="UP000038040"/>
    </source>
</evidence>
<keyword evidence="9 12" id="KW-0406">Ion transport</keyword>
<dbReference type="OrthoDB" id="5867527at2759"/>
<dbReference type="PANTHER" id="PTHR11893">
    <property type="entry name" value="INNEXIN"/>
    <property type="match status" value="1"/>
</dbReference>
<feature type="transmembrane region" description="Helical" evidence="12">
    <location>
        <begin position="76"/>
        <end position="98"/>
    </location>
</feature>
<evidence type="ECO:0000256" key="1">
    <source>
        <dbReference type="ARBA" id="ARBA00004610"/>
    </source>
</evidence>
<feature type="transmembrane region" description="Helical" evidence="12">
    <location>
        <begin position="233"/>
        <end position="253"/>
    </location>
</feature>
<dbReference type="PRINTS" id="PR01262">
    <property type="entry name" value="INNEXIN"/>
</dbReference>
<evidence type="ECO:0000313" key="15">
    <source>
        <dbReference type="Proteomes" id="UP000274756"/>
    </source>
</evidence>
<keyword evidence="11 12" id="KW-0407">Ion channel</keyword>
<dbReference type="AlphaFoldDB" id="A0A0N4UM06"/>
<reference evidence="13 15" key="2">
    <citation type="submission" date="2018-11" db="EMBL/GenBank/DDBJ databases">
        <authorList>
            <consortium name="Pathogen Informatics"/>
        </authorList>
    </citation>
    <scope>NUCLEOTIDE SEQUENCE [LARGE SCALE GENOMIC DNA]</scope>
</reference>
<dbReference type="InterPro" id="IPR000990">
    <property type="entry name" value="Innexin"/>
</dbReference>
<evidence type="ECO:0000313" key="13">
    <source>
        <dbReference type="EMBL" id="VDN52743.1"/>
    </source>
</evidence>
<evidence type="ECO:0000256" key="12">
    <source>
        <dbReference type="RuleBase" id="RU010713"/>
    </source>
</evidence>
<evidence type="ECO:0000256" key="4">
    <source>
        <dbReference type="ARBA" id="ARBA00022475"/>
    </source>
</evidence>
<evidence type="ECO:0000256" key="6">
    <source>
        <dbReference type="ARBA" id="ARBA00022868"/>
    </source>
</evidence>
<keyword evidence="10 12" id="KW-0472">Membrane</keyword>
<sequence>MDRLAKLIESITKPRYEEDFIDRLNYHCWLPSELSSQQGWEQYAENFCFVENTYYVPITEDIPKNSEQKLQKQLTYYQWIPFLLIFQAFLFTVPHIFWRMLNWTTGIYMKTIISMANNARNENLNKKRNETIIAIANHLYHALGSDILCRRATHSNPFIAVVRQFRILSTYLGVNGYELTKAVFEGRTWELTGLFPRVTMCDFRVRAMGNHHHHTIQCVLMTNMFNEKICIALWWWILVLMTSTSVNLFYWLFVMASPTFKRNYLLDLIKLGGIQGGTLDMDKALNDFVFYLGNNGILVIRLMALNAGDLITSEVVAHLFKMIPSEKYILQLQKIKKELITEVYNIHLMKRPPKKKREAKLSNGIDFRNRLDLN</sequence>
<dbReference type="Proteomes" id="UP000274756">
    <property type="component" value="Unassembled WGS sequence"/>
</dbReference>
<evidence type="ECO:0000313" key="16">
    <source>
        <dbReference type="WBParaSite" id="DME_0000885601-mRNA-1"/>
    </source>
</evidence>
<evidence type="ECO:0000256" key="7">
    <source>
        <dbReference type="ARBA" id="ARBA00022949"/>
    </source>
</evidence>
<evidence type="ECO:0000256" key="8">
    <source>
        <dbReference type="ARBA" id="ARBA00022989"/>
    </source>
</evidence>
<keyword evidence="4" id="KW-1003">Cell membrane</keyword>
<comment type="caution">
    <text evidence="12">Lacks conserved residue(s) required for the propagation of feature annotation.</text>
</comment>
<gene>
    <name evidence="12" type="primary">inx</name>
    <name evidence="13" type="ORF">DME_LOCUS2716</name>
</gene>
<evidence type="ECO:0000256" key="5">
    <source>
        <dbReference type="ARBA" id="ARBA00022692"/>
    </source>
</evidence>
<dbReference type="GO" id="GO:0005921">
    <property type="term" value="C:gap junction"/>
    <property type="evidence" value="ECO:0007669"/>
    <property type="project" value="UniProtKB-SubCell"/>
</dbReference>
<evidence type="ECO:0000256" key="10">
    <source>
        <dbReference type="ARBA" id="ARBA00023136"/>
    </source>
</evidence>
<dbReference type="WBParaSite" id="DME_0000885601-mRNA-1">
    <property type="protein sequence ID" value="DME_0000885601-mRNA-1"/>
    <property type="gene ID" value="DME_0000885601"/>
</dbReference>
<protein>
    <recommendedName>
        <fullName evidence="12">Innexin</fullName>
    </recommendedName>
</protein>
<dbReference type="PROSITE" id="PS51013">
    <property type="entry name" value="PANNEXIN"/>
    <property type="match status" value="1"/>
</dbReference>
<keyword evidence="5 12" id="KW-0812">Transmembrane</keyword>
<evidence type="ECO:0000256" key="2">
    <source>
        <dbReference type="ARBA" id="ARBA00004651"/>
    </source>
</evidence>
<keyword evidence="6" id="KW-0303">Gap junction</keyword>
<evidence type="ECO:0000256" key="3">
    <source>
        <dbReference type="ARBA" id="ARBA00022448"/>
    </source>
</evidence>
<dbReference type="GO" id="GO:0005886">
    <property type="term" value="C:plasma membrane"/>
    <property type="evidence" value="ECO:0007669"/>
    <property type="project" value="UniProtKB-SubCell"/>
</dbReference>
<keyword evidence="7" id="KW-0965">Cell junction</keyword>